<dbReference type="Proteomes" id="UP001159427">
    <property type="component" value="Unassembled WGS sequence"/>
</dbReference>
<dbReference type="EMBL" id="CALNXI010000307">
    <property type="protein sequence ID" value="CAH3024530.1"/>
    <property type="molecule type" value="Genomic_DNA"/>
</dbReference>
<protein>
    <submittedName>
        <fullName evidence="1">Uncharacterized protein</fullName>
    </submittedName>
</protein>
<proteinExistence type="predicted"/>
<sequence length="98" mass="10743">MAECTDGKNLETQLKKVALATACTLTGPTGYEPPGPSGSFCETSSSCGSLTCHAVLTLLLCLTGREIESLEDKVKRVRREGSVYKWKEKEERDEESQE</sequence>
<organism evidence="1 2">
    <name type="scientific">Porites evermanni</name>
    <dbReference type="NCBI Taxonomy" id="104178"/>
    <lineage>
        <taxon>Eukaryota</taxon>
        <taxon>Metazoa</taxon>
        <taxon>Cnidaria</taxon>
        <taxon>Anthozoa</taxon>
        <taxon>Hexacorallia</taxon>
        <taxon>Scleractinia</taxon>
        <taxon>Fungiina</taxon>
        <taxon>Poritidae</taxon>
        <taxon>Porites</taxon>
    </lineage>
</organism>
<reference evidence="1 2" key="1">
    <citation type="submission" date="2022-05" db="EMBL/GenBank/DDBJ databases">
        <authorList>
            <consortium name="Genoscope - CEA"/>
            <person name="William W."/>
        </authorList>
    </citation>
    <scope>NUCLEOTIDE SEQUENCE [LARGE SCALE GENOMIC DNA]</scope>
</reference>
<accession>A0ABN8M4H5</accession>
<name>A0ABN8M4H5_9CNID</name>
<gene>
    <name evidence="1" type="ORF">PEVE_00023140</name>
</gene>
<keyword evidence="2" id="KW-1185">Reference proteome</keyword>
<evidence type="ECO:0000313" key="1">
    <source>
        <dbReference type="EMBL" id="CAH3024530.1"/>
    </source>
</evidence>
<comment type="caution">
    <text evidence="1">The sequence shown here is derived from an EMBL/GenBank/DDBJ whole genome shotgun (WGS) entry which is preliminary data.</text>
</comment>
<evidence type="ECO:0000313" key="2">
    <source>
        <dbReference type="Proteomes" id="UP001159427"/>
    </source>
</evidence>